<dbReference type="Proteomes" id="UP000642748">
    <property type="component" value="Unassembled WGS sequence"/>
</dbReference>
<dbReference type="PANTHER" id="PTHR33495">
    <property type="entry name" value="ANTI-SIGMA FACTOR ANTAGONIST TM_1081-RELATED-RELATED"/>
    <property type="match status" value="1"/>
</dbReference>
<dbReference type="Pfam" id="PF01740">
    <property type="entry name" value="STAS"/>
    <property type="match status" value="1"/>
</dbReference>
<keyword evidence="5" id="KW-1185">Reference proteome</keyword>
<protein>
    <recommendedName>
        <fullName evidence="2">Anti-sigma factor antagonist</fullName>
    </recommendedName>
</protein>
<dbReference type="NCBIfam" id="TIGR00377">
    <property type="entry name" value="ant_ant_sig"/>
    <property type="match status" value="1"/>
</dbReference>
<dbReference type="AlphaFoldDB" id="A0A8J3R1C5"/>
<comment type="similarity">
    <text evidence="1 2">Belongs to the anti-sigma-factor antagonist family.</text>
</comment>
<dbReference type="PROSITE" id="PS50801">
    <property type="entry name" value="STAS"/>
    <property type="match status" value="1"/>
</dbReference>
<evidence type="ECO:0000313" key="5">
    <source>
        <dbReference type="Proteomes" id="UP000642748"/>
    </source>
</evidence>
<evidence type="ECO:0000313" key="4">
    <source>
        <dbReference type="EMBL" id="GIH20401.1"/>
    </source>
</evidence>
<organism evidence="4 5">
    <name type="scientific">Rugosimonospora africana</name>
    <dbReference type="NCBI Taxonomy" id="556532"/>
    <lineage>
        <taxon>Bacteria</taxon>
        <taxon>Bacillati</taxon>
        <taxon>Actinomycetota</taxon>
        <taxon>Actinomycetes</taxon>
        <taxon>Micromonosporales</taxon>
        <taxon>Micromonosporaceae</taxon>
        <taxon>Rugosimonospora</taxon>
    </lineage>
</organism>
<dbReference type="CDD" id="cd07043">
    <property type="entry name" value="STAS_anti-anti-sigma_factors"/>
    <property type="match status" value="1"/>
</dbReference>
<evidence type="ECO:0000256" key="1">
    <source>
        <dbReference type="ARBA" id="ARBA00009013"/>
    </source>
</evidence>
<evidence type="ECO:0000259" key="3">
    <source>
        <dbReference type="PROSITE" id="PS50801"/>
    </source>
</evidence>
<dbReference type="InterPro" id="IPR003658">
    <property type="entry name" value="Anti-sigma_ant"/>
</dbReference>
<dbReference type="SUPFAM" id="SSF52091">
    <property type="entry name" value="SpoIIaa-like"/>
    <property type="match status" value="1"/>
</dbReference>
<feature type="domain" description="STAS" evidence="3">
    <location>
        <begin position="3"/>
        <end position="105"/>
    </location>
</feature>
<dbReference type="InterPro" id="IPR036513">
    <property type="entry name" value="STAS_dom_sf"/>
</dbReference>
<name>A0A8J3R1C5_9ACTN</name>
<dbReference type="PANTHER" id="PTHR33495:SF2">
    <property type="entry name" value="ANTI-SIGMA FACTOR ANTAGONIST TM_1081-RELATED"/>
    <property type="match status" value="1"/>
</dbReference>
<dbReference type="Gene3D" id="3.30.750.24">
    <property type="entry name" value="STAS domain"/>
    <property type="match status" value="1"/>
</dbReference>
<reference evidence="4" key="1">
    <citation type="submission" date="2021-01" db="EMBL/GenBank/DDBJ databases">
        <title>Whole genome shotgun sequence of Rugosimonospora africana NBRC 104875.</title>
        <authorList>
            <person name="Komaki H."/>
            <person name="Tamura T."/>
        </authorList>
    </citation>
    <scope>NUCLEOTIDE SEQUENCE</scope>
    <source>
        <strain evidence="4">NBRC 104875</strain>
    </source>
</reference>
<dbReference type="InterPro" id="IPR002645">
    <property type="entry name" value="STAS_dom"/>
</dbReference>
<accession>A0A8J3R1C5</accession>
<dbReference type="RefSeq" id="WP_203923827.1">
    <property type="nucleotide sequence ID" value="NZ_BONZ01000095.1"/>
</dbReference>
<proteinExistence type="inferred from homology"/>
<dbReference type="GO" id="GO:0043856">
    <property type="term" value="F:anti-sigma factor antagonist activity"/>
    <property type="evidence" value="ECO:0007669"/>
    <property type="project" value="InterPro"/>
</dbReference>
<evidence type="ECO:0000256" key="2">
    <source>
        <dbReference type="RuleBase" id="RU003749"/>
    </source>
</evidence>
<gene>
    <name evidence="4" type="ORF">Raf01_85730</name>
</gene>
<dbReference type="EMBL" id="BONZ01000095">
    <property type="protein sequence ID" value="GIH20401.1"/>
    <property type="molecule type" value="Genomic_DNA"/>
</dbReference>
<comment type="caution">
    <text evidence="4">The sequence shown here is derived from an EMBL/GenBank/DDBJ whole genome shotgun (WGS) entry which is preliminary data.</text>
</comment>
<sequence>MSFRIQVETEGGTATIRPVGDVDLTTEPCVRKAIAAAFDDVGTRRLVVDLSDVTFLDCRGLSALVEGRQRADERGVSYRVVGARGIAGTLLCLTGTTDYLSGGVG</sequence>